<dbReference type="KEGG" id="afg:AFULGI_00003470"/>
<dbReference type="AlphaFoldDB" id="A0A075WDD6"/>
<dbReference type="GeneID" id="24793887"/>
<dbReference type="GO" id="GO:0051920">
    <property type="term" value="F:peroxiredoxin activity"/>
    <property type="evidence" value="ECO:0007669"/>
    <property type="project" value="InterPro"/>
</dbReference>
<evidence type="ECO:0000313" key="3">
    <source>
        <dbReference type="Proteomes" id="UP000028501"/>
    </source>
</evidence>
<accession>A0A075WDD6</accession>
<organism evidence="2 3">
    <name type="scientific">Archaeoglobus fulgidus DSM 8774</name>
    <dbReference type="NCBI Taxonomy" id="1344584"/>
    <lineage>
        <taxon>Archaea</taxon>
        <taxon>Methanobacteriati</taxon>
        <taxon>Methanobacteriota</taxon>
        <taxon>Archaeoglobi</taxon>
        <taxon>Archaeoglobales</taxon>
        <taxon>Archaeoglobaceae</taxon>
        <taxon>Archaeoglobus</taxon>
    </lineage>
</organism>
<dbReference type="HOGENOM" id="CLU_2036953_0_0_2"/>
<evidence type="ECO:0000313" key="2">
    <source>
        <dbReference type="EMBL" id="AIG97169.1"/>
    </source>
</evidence>
<reference evidence="2 3" key="1">
    <citation type="submission" date="2013-07" db="EMBL/GenBank/DDBJ databases">
        <title>Genome of Archaeoglobus fulgidus.</title>
        <authorList>
            <person name="Fiebig A."/>
            <person name="Birkeland N.-K."/>
        </authorList>
    </citation>
    <scope>NUCLEOTIDE SEQUENCE [LARGE SCALE GENOMIC DNA]</scope>
    <source>
        <strain evidence="2 3">DSM 8774</strain>
    </source>
</reference>
<dbReference type="EMBL" id="CP006577">
    <property type="protein sequence ID" value="AIG97169.1"/>
    <property type="molecule type" value="Genomic_DNA"/>
</dbReference>
<dbReference type="InterPro" id="IPR029032">
    <property type="entry name" value="AhpD-like"/>
</dbReference>
<dbReference type="SUPFAM" id="SSF69118">
    <property type="entry name" value="AhpD-like"/>
    <property type="match status" value="1"/>
</dbReference>
<dbReference type="InterPro" id="IPR003779">
    <property type="entry name" value="CMD-like"/>
</dbReference>
<proteinExistence type="predicted"/>
<evidence type="ECO:0000259" key="1">
    <source>
        <dbReference type="Pfam" id="PF02627"/>
    </source>
</evidence>
<name>A0A075WDD6_ARCFL</name>
<dbReference type="Proteomes" id="UP000028501">
    <property type="component" value="Chromosome"/>
</dbReference>
<dbReference type="PANTHER" id="PTHR33930:SF8">
    <property type="entry name" value="4-CARBOXYMUCONOLACTONE DECARBOXYLASE"/>
    <property type="match status" value="1"/>
</dbReference>
<sequence length="126" mass="14143">MVEGSQEAKVAEILQKMEEMIGEEPKPQKLFSKVAPEWLERQMDERQFVMSLESIPEKYKHLIMIAVAAAVGSKMCTEVFTKIAKRRGVSEREIGEAILVARFALASTIFATVTPALEWLEGGDEE</sequence>
<protein>
    <submittedName>
        <fullName evidence="2">Putative gamma-carboxymuconolactone decarboxylase subunit-like protein</fullName>
    </submittedName>
</protein>
<gene>
    <name evidence="2" type="ORF">AFULGI_00003470</name>
</gene>
<dbReference type="RefSeq" id="WP_010877855.1">
    <property type="nucleotide sequence ID" value="NZ_CP006577.1"/>
</dbReference>
<dbReference type="Gene3D" id="1.20.1290.10">
    <property type="entry name" value="AhpD-like"/>
    <property type="match status" value="1"/>
</dbReference>
<feature type="domain" description="Carboxymuconolactone decarboxylase-like" evidence="1">
    <location>
        <begin position="36"/>
        <end position="116"/>
    </location>
</feature>
<dbReference type="PANTHER" id="PTHR33930">
    <property type="entry name" value="ALKYL HYDROPEROXIDE REDUCTASE AHPD"/>
    <property type="match status" value="1"/>
</dbReference>
<dbReference type="Pfam" id="PF02627">
    <property type="entry name" value="CMD"/>
    <property type="match status" value="1"/>
</dbReference>